<evidence type="ECO:0000313" key="3">
    <source>
        <dbReference type="Proteomes" id="UP000014071"/>
    </source>
</evidence>
<dbReference type="Proteomes" id="UP000014071">
    <property type="component" value="Unassembled WGS sequence"/>
</dbReference>
<gene>
    <name evidence="2" type="ORF">PHSY_006880</name>
</gene>
<protein>
    <submittedName>
        <fullName evidence="2">Uncharacterized protein</fullName>
    </submittedName>
</protein>
<accession>R9PD47</accession>
<evidence type="ECO:0000256" key="1">
    <source>
        <dbReference type="SAM" id="MobiDB-lite"/>
    </source>
</evidence>
<keyword evidence="3" id="KW-1185">Reference proteome</keyword>
<dbReference type="AlphaFoldDB" id="R9PD47"/>
<feature type="compositionally biased region" description="Polar residues" evidence="1">
    <location>
        <begin position="1"/>
        <end position="18"/>
    </location>
</feature>
<organism evidence="2 3">
    <name type="scientific">Pseudozyma hubeiensis (strain SY62)</name>
    <name type="common">Yeast</name>
    <dbReference type="NCBI Taxonomy" id="1305764"/>
    <lineage>
        <taxon>Eukaryota</taxon>
        <taxon>Fungi</taxon>
        <taxon>Dikarya</taxon>
        <taxon>Basidiomycota</taxon>
        <taxon>Ustilaginomycotina</taxon>
        <taxon>Ustilaginomycetes</taxon>
        <taxon>Ustilaginales</taxon>
        <taxon>Ustilaginaceae</taxon>
        <taxon>Pseudozyma</taxon>
    </lineage>
</organism>
<proteinExistence type="predicted"/>
<feature type="region of interest" description="Disordered" evidence="1">
    <location>
        <begin position="62"/>
        <end position="90"/>
    </location>
</feature>
<dbReference type="RefSeq" id="XP_012192866.1">
    <property type="nucleotide sequence ID" value="XM_012337476.1"/>
</dbReference>
<name>R9PD47_PSEHS</name>
<dbReference type="GeneID" id="24112145"/>
<evidence type="ECO:0000313" key="2">
    <source>
        <dbReference type="EMBL" id="GAC99279.1"/>
    </source>
</evidence>
<sequence length="105" mass="11769">MCAPKSQNVAADATTSDDVGNAPELKGAGTGPERVRECWRCWWLVIVNSSNEVAKAVSETRKWSNTTQRCSSRNSRRDRSAPATKRLHTGNRLDRETRFLIFDST</sequence>
<feature type="region of interest" description="Disordered" evidence="1">
    <location>
        <begin position="1"/>
        <end position="33"/>
    </location>
</feature>
<reference evidence="3" key="1">
    <citation type="journal article" date="2013" name="Genome Announc.">
        <title>Draft genome sequence of the basidiomycetous yeast-like fungus Pseudozyma hubeiensis SY62, which produces an abundant amount of the biosurfactant mannosylerythritol lipids.</title>
        <authorList>
            <person name="Konishi M."/>
            <person name="Hatada Y."/>
            <person name="Horiuchi J."/>
        </authorList>
    </citation>
    <scope>NUCLEOTIDE SEQUENCE [LARGE SCALE GENOMIC DNA]</scope>
    <source>
        <strain evidence="3">SY62</strain>
    </source>
</reference>
<dbReference type="HOGENOM" id="CLU_2237793_0_0_1"/>
<dbReference type="EMBL" id="DF238831">
    <property type="protein sequence ID" value="GAC99279.1"/>
    <property type="molecule type" value="Genomic_DNA"/>
</dbReference>